<dbReference type="InParanoid" id="A7ENV8"/>
<evidence type="ECO:0000313" key="1">
    <source>
        <dbReference type="EMBL" id="EDO04524.1"/>
    </source>
</evidence>
<dbReference type="EMBL" id="CH476629">
    <property type="protein sequence ID" value="EDO04524.1"/>
    <property type="molecule type" value="Genomic_DNA"/>
</dbReference>
<evidence type="ECO:0000313" key="2">
    <source>
        <dbReference type="Proteomes" id="UP000001312"/>
    </source>
</evidence>
<gene>
    <name evidence="1" type="ORF">SS1G_07007</name>
</gene>
<protein>
    <submittedName>
        <fullName evidence="1">Uncharacterized protein</fullName>
    </submittedName>
</protein>
<accession>A7ENV8</accession>
<dbReference type="GeneID" id="5488108"/>
<proteinExistence type="predicted"/>
<name>A7ENV8_SCLS1</name>
<reference evidence="2" key="1">
    <citation type="journal article" date="2011" name="PLoS Genet.">
        <title>Genomic analysis of the necrotrophic fungal pathogens Sclerotinia sclerotiorum and Botrytis cinerea.</title>
        <authorList>
            <person name="Amselem J."/>
            <person name="Cuomo C.A."/>
            <person name="van Kan J.A."/>
            <person name="Viaud M."/>
            <person name="Benito E.P."/>
            <person name="Couloux A."/>
            <person name="Coutinho P.M."/>
            <person name="de Vries R.P."/>
            <person name="Dyer P.S."/>
            <person name="Fillinger S."/>
            <person name="Fournier E."/>
            <person name="Gout L."/>
            <person name="Hahn M."/>
            <person name="Kohn L."/>
            <person name="Lapalu N."/>
            <person name="Plummer K.M."/>
            <person name="Pradier J.M."/>
            <person name="Quevillon E."/>
            <person name="Sharon A."/>
            <person name="Simon A."/>
            <person name="ten Have A."/>
            <person name="Tudzynski B."/>
            <person name="Tudzynski P."/>
            <person name="Wincker P."/>
            <person name="Andrew M."/>
            <person name="Anthouard V."/>
            <person name="Beever R.E."/>
            <person name="Beffa R."/>
            <person name="Benoit I."/>
            <person name="Bouzid O."/>
            <person name="Brault B."/>
            <person name="Chen Z."/>
            <person name="Choquer M."/>
            <person name="Collemare J."/>
            <person name="Cotton P."/>
            <person name="Danchin E.G."/>
            <person name="Da Silva C."/>
            <person name="Gautier A."/>
            <person name="Giraud C."/>
            <person name="Giraud T."/>
            <person name="Gonzalez C."/>
            <person name="Grossetete S."/>
            <person name="Guldener U."/>
            <person name="Henrissat B."/>
            <person name="Howlett B.J."/>
            <person name="Kodira C."/>
            <person name="Kretschmer M."/>
            <person name="Lappartient A."/>
            <person name="Leroch M."/>
            <person name="Levis C."/>
            <person name="Mauceli E."/>
            <person name="Neuveglise C."/>
            <person name="Oeser B."/>
            <person name="Pearson M."/>
            <person name="Poulain J."/>
            <person name="Poussereau N."/>
            <person name="Quesneville H."/>
            <person name="Rascle C."/>
            <person name="Schumacher J."/>
            <person name="Segurens B."/>
            <person name="Sexton A."/>
            <person name="Silva E."/>
            <person name="Sirven C."/>
            <person name="Soanes D.M."/>
            <person name="Talbot N.J."/>
            <person name="Templeton M."/>
            <person name="Yandava C."/>
            <person name="Yarden O."/>
            <person name="Zeng Q."/>
            <person name="Rollins J.A."/>
            <person name="Lebrun M.H."/>
            <person name="Dickman M."/>
        </authorList>
    </citation>
    <scope>NUCLEOTIDE SEQUENCE [LARGE SCALE GENOMIC DNA]</scope>
    <source>
        <strain evidence="2">ATCC 18683 / 1980 / Ss-1</strain>
    </source>
</reference>
<organism evidence="1 2">
    <name type="scientific">Sclerotinia sclerotiorum (strain ATCC 18683 / 1980 / Ss-1)</name>
    <name type="common">White mold</name>
    <name type="synonym">Whetzelinia sclerotiorum</name>
    <dbReference type="NCBI Taxonomy" id="665079"/>
    <lineage>
        <taxon>Eukaryota</taxon>
        <taxon>Fungi</taxon>
        <taxon>Dikarya</taxon>
        <taxon>Ascomycota</taxon>
        <taxon>Pezizomycotina</taxon>
        <taxon>Leotiomycetes</taxon>
        <taxon>Helotiales</taxon>
        <taxon>Sclerotiniaceae</taxon>
        <taxon>Sclerotinia</taxon>
    </lineage>
</organism>
<sequence length="82" mass="9415">MVLNPASMHLVCWRSRYGRAECSDPSDPVMIGPLKVTAIPKLSPIIYICKYRRNPIWCHSDLFTVNNAHIIRSFDGKRETAR</sequence>
<keyword evidence="2" id="KW-1185">Reference proteome</keyword>
<dbReference type="KEGG" id="ssl:SS1G_07007"/>
<dbReference type="Proteomes" id="UP000001312">
    <property type="component" value="Unassembled WGS sequence"/>
</dbReference>
<dbReference type="HOGENOM" id="CLU_2559683_0_0_1"/>
<dbReference type="RefSeq" id="XP_001591561.1">
    <property type="nucleotide sequence ID" value="XM_001591511.1"/>
</dbReference>
<dbReference type="AlphaFoldDB" id="A7ENV8"/>